<dbReference type="FunFam" id="3.40.50.10210:FF:000001">
    <property type="entry name" value="Nicotinate-nucleotide--dimethylbenzimidazole phosphoribosyltransferase"/>
    <property type="match status" value="1"/>
</dbReference>
<evidence type="ECO:0000256" key="10">
    <source>
        <dbReference type="ARBA" id="ARBA00047340"/>
    </source>
</evidence>
<dbReference type="Gene3D" id="1.10.1610.10">
    <property type="match status" value="1"/>
</dbReference>
<dbReference type="InterPro" id="IPR036087">
    <property type="entry name" value="Nict_dMeBzImd_PRibTrfase_sf"/>
</dbReference>
<dbReference type="PATRIC" id="fig|52689.4.peg.2783"/>
<evidence type="ECO:0000256" key="4">
    <source>
        <dbReference type="ARBA" id="ARBA00011991"/>
    </source>
</evidence>
<dbReference type="InterPro" id="IPR023195">
    <property type="entry name" value="Nict_dMeBzImd_PRibTrfase_N"/>
</dbReference>
<dbReference type="SUPFAM" id="SSF52733">
    <property type="entry name" value="Nicotinate mononucleotide:5,6-dimethylbenzimidazole phosphoribosyltransferase (CobT)"/>
    <property type="match status" value="1"/>
</dbReference>
<organism evidence="12 13">
    <name type="scientific">Acetobacterium bakii</name>
    <dbReference type="NCBI Taxonomy" id="52689"/>
    <lineage>
        <taxon>Bacteria</taxon>
        <taxon>Bacillati</taxon>
        <taxon>Bacillota</taxon>
        <taxon>Clostridia</taxon>
        <taxon>Eubacteriales</taxon>
        <taxon>Eubacteriaceae</taxon>
        <taxon>Acetobacterium</taxon>
    </lineage>
</organism>
<dbReference type="EC" id="2.4.2.21" evidence="4 11"/>
<dbReference type="Proteomes" id="UP000036873">
    <property type="component" value="Unassembled WGS sequence"/>
</dbReference>
<protein>
    <recommendedName>
        <fullName evidence="5 11">Nicotinate-nucleotide--dimethylbenzimidazole phosphoribosyltransferase</fullName>
        <shortName evidence="11">NN:DBI PRT</shortName>
        <ecNumber evidence="4 11">2.4.2.21</ecNumber>
    </recommendedName>
    <alternativeName>
        <fullName evidence="9 11">N(1)-alpha-phosphoribosyltransferase</fullName>
    </alternativeName>
</protein>
<dbReference type="HAMAP" id="MF_00230">
    <property type="entry name" value="CobT"/>
    <property type="match status" value="1"/>
</dbReference>
<dbReference type="Pfam" id="PF02277">
    <property type="entry name" value="DBI_PRT"/>
    <property type="match status" value="1"/>
</dbReference>
<comment type="function">
    <text evidence="1 11">Catalyzes the synthesis of alpha-ribazole-5'-phosphate from nicotinate mononucleotide (NAMN) and 5,6-dimethylbenzimidazole (DMB).</text>
</comment>
<evidence type="ECO:0000256" key="9">
    <source>
        <dbReference type="ARBA" id="ARBA00030686"/>
    </source>
</evidence>
<evidence type="ECO:0000256" key="5">
    <source>
        <dbReference type="ARBA" id="ARBA00015486"/>
    </source>
</evidence>
<dbReference type="GO" id="GO:0009236">
    <property type="term" value="P:cobalamin biosynthetic process"/>
    <property type="evidence" value="ECO:0007669"/>
    <property type="project" value="UniProtKB-UniRule"/>
</dbReference>
<evidence type="ECO:0000256" key="3">
    <source>
        <dbReference type="ARBA" id="ARBA00007110"/>
    </source>
</evidence>
<evidence type="ECO:0000256" key="11">
    <source>
        <dbReference type="HAMAP-Rule" id="MF_00230"/>
    </source>
</evidence>
<dbReference type="OrthoDB" id="9781491at2"/>
<evidence type="ECO:0000313" key="12">
    <source>
        <dbReference type="EMBL" id="KNZ40671.1"/>
    </source>
</evidence>
<dbReference type="PANTHER" id="PTHR43463">
    <property type="entry name" value="NICOTINATE-NUCLEOTIDE--DIMETHYLBENZIMIDAZOLE PHOSPHORIBOSYLTRANSFERASE"/>
    <property type="match status" value="1"/>
</dbReference>
<evidence type="ECO:0000313" key="13">
    <source>
        <dbReference type="Proteomes" id="UP000036873"/>
    </source>
</evidence>
<dbReference type="InterPro" id="IPR017846">
    <property type="entry name" value="Nict_dMeBzImd_PRibTrfase_bact"/>
</dbReference>
<comment type="similarity">
    <text evidence="3 11">Belongs to the CobT family.</text>
</comment>
<evidence type="ECO:0000256" key="1">
    <source>
        <dbReference type="ARBA" id="ARBA00002197"/>
    </source>
</evidence>
<dbReference type="InterPro" id="IPR003200">
    <property type="entry name" value="Nict_dMeBzImd_PRibTrfase"/>
</dbReference>
<keyword evidence="8 11" id="KW-0808">Transferase</keyword>
<comment type="catalytic activity">
    <reaction evidence="10 11">
        <text>5,6-dimethylbenzimidazole + nicotinate beta-D-ribonucleotide = alpha-ribazole 5'-phosphate + nicotinate + H(+)</text>
        <dbReference type="Rhea" id="RHEA:11196"/>
        <dbReference type="ChEBI" id="CHEBI:15378"/>
        <dbReference type="ChEBI" id="CHEBI:15890"/>
        <dbReference type="ChEBI" id="CHEBI:32544"/>
        <dbReference type="ChEBI" id="CHEBI:57502"/>
        <dbReference type="ChEBI" id="CHEBI:57918"/>
        <dbReference type="EC" id="2.4.2.21"/>
    </reaction>
</comment>
<dbReference type="RefSeq" id="WP_050741461.1">
    <property type="nucleotide sequence ID" value="NZ_LGYO01000046.1"/>
</dbReference>
<gene>
    <name evidence="11" type="primary">cobT</name>
    <name evidence="12" type="ORF">AKG39_16250</name>
</gene>
<accession>A0A0L6TWM0</accession>
<proteinExistence type="inferred from homology"/>
<dbReference type="STRING" id="52689.AKG39_16250"/>
<dbReference type="PANTHER" id="PTHR43463:SF1">
    <property type="entry name" value="NICOTINATE-NUCLEOTIDE--DIMETHYLBENZIMIDAZOLE PHOSPHORIBOSYLTRANSFERASE"/>
    <property type="match status" value="1"/>
</dbReference>
<keyword evidence="6 11" id="KW-0169">Cobalamin biosynthesis</keyword>
<evidence type="ECO:0000256" key="8">
    <source>
        <dbReference type="ARBA" id="ARBA00022679"/>
    </source>
</evidence>
<dbReference type="AlphaFoldDB" id="A0A0L6TWM0"/>
<sequence length="362" mass="38092">MINTKYTLTQVIENTEPADPKWQAAARDHIEKLAIPPRSLGQLLVVAEQLAGIQRTIRPNVDKKLVITMAGDHGVVAEGVSAFPQEVTPQMVENFVKGGAGINILAKTSGADVIVVDMGVAVDMPRLVESGAIIDCKIAYGTKNFAKEPAMTREQAIAAIEAGINVASKVIEEQSVNLLATGDMGIGNTTPSAAILAVMAEYPVSSVTGRGTGIDNATLLNKIKVIRDAINLHQPDKNDPLDVLAKIGGFEIAGIAGVILGAAYHQVPVLVDGFISTAGALIAKGLCPQCLDYMIPSHQSEEPGHQLMWQALGLRPLLNLNFKLGEGTGAAVAMHLVESSARVMCDVLTFEDAGVTNGHEGL</sequence>
<name>A0A0L6TWM0_9FIRM</name>
<keyword evidence="13" id="KW-1185">Reference proteome</keyword>
<comment type="caution">
    <text evidence="12">The sequence shown here is derived from an EMBL/GenBank/DDBJ whole genome shotgun (WGS) entry which is preliminary data.</text>
</comment>
<dbReference type="GO" id="GO:0008939">
    <property type="term" value="F:nicotinate-nucleotide-dimethylbenzimidazole phosphoribosyltransferase activity"/>
    <property type="evidence" value="ECO:0007669"/>
    <property type="project" value="UniProtKB-UniRule"/>
</dbReference>
<dbReference type="Gene3D" id="3.40.50.10210">
    <property type="match status" value="1"/>
</dbReference>
<dbReference type="UniPathway" id="UPA00061">
    <property type="reaction ID" value="UER00516"/>
</dbReference>
<dbReference type="EMBL" id="LGYO01000046">
    <property type="protein sequence ID" value="KNZ40671.1"/>
    <property type="molecule type" value="Genomic_DNA"/>
</dbReference>
<comment type="pathway">
    <text evidence="2 11">Nucleoside biosynthesis; alpha-ribazole biosynthesis; alpha-ribazole from 5,6-dimethylbenzimidazole: step 1/2.</text>
</comment>
<dbReference type="NCBIfam" id="TIGR03160">
    <property type="entry name" value="cobT_DBIPRT"/>
    <property type="match status" value="1"/>
</dbReference>
<evidence type="ECO:0000256" key="7">
    <source>
        <dbReference type="ARBA" id="ARBA00022676"/>
    </source>
</evidence>
<evidence type="ECO:0000256" key="6">
    <source>
        <dbReference type="ARBA" id="ARBA00022573"/>
    </source>
</evidence>
<dbReference type="NCBIfam" id="NF000996">
    <property type="entry name" value="PRK00105.1"/>
    <property type="match status" value="1"/>
</dbReference>
<feature type="active site" description="Proton acceptor" evidence="11">
    <location>
        <position position="326"/>
    </location>
</feature>
<evidence type="ECO:0000256" key="2">
    <source>
        <dbReference type="ARBA" id="ARBA00005049"/>
    </source>
</evidence>
<reference evidence="13" key="1">
    <citation type="submission" date="2015-07" db="EMBL/GenBank/DDBJ databases">
        <title>Draft genome sequence of Acetobacterium bakii DSM 8293, a potential psychrophilic chemical producer through syngas fermentation.</title>
        <authorList>
            <person name="Song Y."/>
            <person name="Hwang S."/>
            <person name="Cho B.-K."/>
        </authorList>
    </citation>
    <scope>NUCLEOTIDE SEQUENCE [LARGE SCALE GENOMIC DNA]</scope>
    <source>
        <strain evidence="13">DSM 8239</strain>
    </source>
</reference>
<dbReference type="CDD" id="cd02439">
    <property type="entry name" value="DMB-PRT_CobT"/>
    <property type="match status" value="1"/>
</dbReference>
<keyword evidence="7 11" id="KW-0328">Glycosyltransferase</keyword>